<gene>
    <name evidence="1" type="ORF">RCOM_2035090</name>
</gene>
<proteinExistence type="predicted"/>
<keyword evidence="2" id="KW-1185">Reference proteome</keyword>
<dbReference type="Proteomes" id="UP000008311">
    <property type="component" value="Unassembled WGS sequence"/>
</dbReference>
<name>B9TQK1_RICCO</name>
<dbReference type="AlphaFoldDB" id="B9TQK1"/>
<sequence length="164" mass="17562">MSTLLPPAVQVVSIGTGFPESPAWRARIDAAMAARPGPHYVLLNGANNEKDGTRRRKLAAVQWLGLTDDAAGCDRLEKLMGHIRFQVVLRRLPAGGCTFDLLPQHRMDIAAENRALVAAATTHVRGYGLALDAASCTTHAAAIGDAPYPYQLCRVTVLPPARAQ</sequence>
<dbReference type="InParanoid" id="B9TQK1"/>
<evidence type="ECO:0000313" key="2">
    <source>
        <dbReference type="Proteomes" id="UP000008311"/>
    </source>
</evidence>
<organism evidence="1 2">
    <name type="scientific">Ricinus communis</name>
    <name type="common">Castor bean</name>
    <dbReference type="NCBI Taxonomy" id="3988"/>
    <lineage>
        <taxon>Eukaryota</taxon>
        <taxon>Viridiplantae</taxon>
        <taxon>Streptophyta</taxon>
        <taxon>Embryophyta</taxon>
        <taxon>Tracheophyta</taxon>
        <taxon>Spermatophyta</taxon>
        <taxon>Magnoliopsida</taxon>
        <taxon>eudicotyledons</taxon>
        <taxon>Gunneridae</taxon>
        <taxon>Pentapetalae</taxon>
        <taxon>rosids</taxon>
        <taxon>fabids</taxon>
        <taxon>Malpighiales</taxon>
        <taxon>Euphorbiaceae</taxon>
        <taxon>Acalyphoideae</taxon>
        <taxon>Acalypheae</taxon>
        <taxon>Ricinus</taxon>
    </lineage>
</organism>
<protein>
    <submittedName>
        <fullName evidence="1">Uncharacterized protein</fullName>
    </submittedName>
</protein>
<dbReference type="EMBL" id="EQ998929">
    <property type="protein sequence ID" value="EEF21863.1"/>
    <property type="molecule type" value="Genomic_DNA"/>
</dbReference>
<reference evidence="2" key="1">
    <citation type="journal article" date="2010" name="Nat. Biotechnol.">
        <title>Draft genome sequence of the oilseed species Ricinus communis.</title>
        <authorList>
            <person name="Chan A.P."/>
            <person name="Crabtree J."/>
            <person name="Zhao Q."/>
            <person name="Lorenzi H."/>
            <person name="Orvis J."/>
            <person name="Puiu D."/>
            <person name="Melake-Berhan A."/>
            <person name="Jones K.M."/>
            <person name="Redman J."/>
            <person name="Chen G."/>
            <person name="Cahoon E.B."/>
            <person name="Gedil M."/>
            <person name="Stanke M."/>
            <person name="Haas B.J."/>
            <person name="Wortman J.R."/>
            <person name="Fraser-Liggett C.M."/>
            <person name="Ravel J."/>
            <person name="Rabinowicz P.D."/>
        </authorList>
    </citation>
    <scope>NUCLEOTIDE SEQUENCE [LARGE SCALE GENOMIC DNA]</scope>
    <source>
        <strain evidence="2">cv. Hale</strain>
    </source>
</reference>
<accession>B9TQK1</accession>
<evidence type="ECO:0000313" key="1">
    <source>
        <dbReference type="EMBL" id="EEF21863.1"/>
    </source>
</evidence>